<evidence type="ECO:0000313" key="3">
    <source>
        <dbReference type="Proteomes" id="UP001516400"/>
    </source>
</evidence>
<name>A0ABD2P806_9CUCU</name>
<sequence length="293" mass="33425">MAAVRCLVPPLPVPYCLKGSFRPRLLSSSPFDLETHTVDLDFLGSLCLIVRLFLRYSCDMDKKIYDFSNPDDIEAVRLLVRGEDEPEETDDLGEESDVDSQDEVEERLENSDTEQSGEQIDEDDEDEHAFYTGKNKKTVWSSKAPKKTRRRPPQNLMTHLPGVKGINAHVIYLGNKLEPKSRRLFLKQLSHELVLPHLQRRSSSTAGIPYNLQLQLKRFAPIAEKEITQSPSAAKRRRCVTCTTEIDLRRLTNYECQKCQKAICMSHKVLLCQPCFSSCRCLSSVDMELSDSD</sequence>
<gene>
    <name evidence="2" type="ORF">HHI36_001628</name>
</gene>
<dbReference type="EMBL" id="JABFTP020000185">
    <property type="protein sequence ID" value="KAL3287149.1"/>
    <property type="molecule type" value="Genomic_DNA"/>
</dbReference>
<feature type="region of interest" description="Disordered" evidence="1">
    <location>
        <begin position="84"/>
        <end position="160"/>
    </location>
</feature>
<dbReference type="Proteomes" id="UP001516400">
    <property type="component" value="Unassembled WGS sequence"/>
</dbReference>
<proteinExistence type="predicted"/>
<feature type="compositionally biased region" description="Acidic residues" evidence="1">
    <location>
        <begin position="84"/>
        <end position="106"/>
    </location>
</feature>
<accession>A0ABD2P806</accession>
<comment type="caution">
    <text evidence="2">The sequence shown here is derived from an EMBL/GenBank/DDBJ whole genome shotgun (WGS) entry which is preliminary data.</text>
</comment>
<keyword evidence="3" id="KW-1185">Reference proteome</keyword>
<evidence type="ECO:0000256" key="1">
    <source>
        <dbReference type="SAM" id="MobiDB-lite"/>
    </source>
</evidence>
<organism evidence="2 3">
    <name type="scientific">Cryptolaemus montrouzieri</name>
    <dbReference type="NCBI Taxonomy" id="559131"/>
    <lineage>
        <taxon>Eukaryota</taxon>
        <taxon>Metazoa</taxon>
        <taxon>Ecdysozoa</taxon>
        <taxon>Arthropoda</taxon>
        <taxon>Hexapoda</taxon>
        <taxon>Insecta</taxon>
        <taxon>Pterygota</taxon>
        <taxon>Neoptera</taxon>
        <taxon>Endopterygota</taxon>
        <taxon>Coleoptera</taxon>
        <taxon>Polyphaga</taxon>
        <taxon>Cucujiformia</taxon>
        <taxon>Coccinelloidea</taxon>
        <taxon>Coccinellidae</taxon>
        <taxon>Scymninae</taxon>
        <taxon>Scymnini</taxon>
        <taxon>Cryptolaemus</taxon>
    </lineage>
</organism>
<dbReference type="AlphaFoldDB" id="A0ABD2P806"/>
<evidence type="ECO:0008006" key="4">
    <source>
        <dbReference type="Google" id="ProtNLM"/>
    </source>
</evidence>
<reference evidence="2 3" key="1">
    <citation type="journal article" date="2021" name="BMC Biol.">
        <title>Horizontally acquired antibacterial genes associated with adaptive radiation of ladybird beetles.</title>
        <authorList>
            <person name="Li H.S."/>
            <person name="Tang X.F."/>
            <person name="Huang Y.H."/>
            <person name="Xu Z.Y."/>
            <person name="Chen M.L."/>
            <person name="Du X.Y."/>
            <person name="Qiu B.Y."/>
            <person name="Chen P.T."/>
            <person name="Zhang W."/>
            <person name="Slipinski A."/>
            <person name="Escalona H.E."/>
            <person name="Waterhouse R.M."/>
            <person name="Zwick A."/>
            <person name="Pang H."/>
        </authorList>
    </citation>
    <scope>NUCLEOTIDE SEQUENCE [LARGE SCALE GENOMIC DNA]</scope>
    <source>
        <strain evidence="2">SYSU2018</strain>
    </source>
</reference>
<protein>
    <recommendedName>
        <fullName evidence="4">PiggyBac transposable element-derived protein domain-containing protein</fullName>
    </recommendedName>
</protein>
<evidence type="ECO:0000313" key="2">
    <source>
        <dbReference type="EMBL" id="KAL3287149.1"/>
    </source>
</evidence>